<dbReference type="GO" id="GO:0009279">
    <property type="term" value="C:cell outer membrane"/>
    <property type="evidence" value="ECO:0007669"/>
    <property type="project" value="UniProtKB-SubCell"/>
</dbReference>
<comment type="similarity">
    <text evidence="8 9">Belongs to the TonB-dependent receptor family.</text>
</comment>
<sequence length="763" mass="80040">MRHKLLTGMSAIACATGYAHAQVPEERGADAIIVTGTRSACRAALDSSAPIDVIDAKALADTGYPDLGRALNFLQPSINFARAATTASAANTRPVTLRGLSPDQTLVLVNGKRRHANAVLNVNNSIGRGSAAVDLDTIPESAIERIEILRDGAAAQYGSDAIAGVVNIILKSNGSGGSGELMAGITEEGDGENGLASISGGLALGAGGHLTISASARHQQATNRAYVDQRFGRVTYRIGDPKATVASLALDGALPLGDAELYAFGTLTRKISNNAAGFRVPGFSPVHPQGFLPIIEPRIWDVGATVGLRGEFGAVKADLSQGFGSNKADFRVSDTANASLGADSPTRFDAGSVTYRQYVSDLTVSMPLDGVLAGGNIAAGGQYRHETYAIGNGEPLAYFGLGADGFAGFNPRNPTDAKRDAYAAFLDVELRPIEPLLLGAAVRYDDYDDFGGRTTWRATARLDIIEGAALRGTVGTGFKAPSLQQQYFSAVQGATSAGRLVTVGTLPVSDAVARALGASDLKAERARNLTAGVVFGPFDGFSFTADYFRIRIRDRIALSEQLGGAAVVSILQAAGITNFQQVRFFTNAVDTTTRGVEAVARWQGQVGAETRLSFAAGYGWFDNRLDRLRANPVLPALPLLNTKSILFLTEAQPRSKFTFQGTVDHGPFDAQLSLTAFGTYTSAPLVATQTFDGKESVDLALGYDVLPGARLGMGVQNLFDARPDGIIDQGTAIAATGGSFPTGEETPLGLNGRSWYARLSVRF</sequence>
<dbReference type="InterPro" id="IPR000531">
    <property type="entry name" value="Beta-barrel_TonB"/>
</dbReference>
<dbReference type="Pfam" id="PF07715">
    <property type="entry name" value="Plug"/>
    <property type="match status" value="1"/>
</dbReference>
<feature type="domain" description="TonB-dependent receptor-like beta-barrel" evidence="11">
    <location>
        <begin position="306"/>
        <end position="718"/>
    </location>
</feature>
<dbReference type="AlphaFoldDB" id="W0AAM3"/>
<keyword evidence="10" id="KW-0732">Signal</keyword>
<comment type="subcellular location">
    <subcellularLocation>
        <location evidence="1 8">Cell outer membrane</location>
        <topology evidence="1 8">Multi-pass membrane protein</topology>
    </subcellularLocation>
</comment>
<dbReference type="OrthoDB" id="7051241at2"/>
<dbReference type="SUPFAM" id="SSF56935">
    <property type="entry name" value="Porins"/>
    <property type="match status" value="1"/>
</dbReference>
<evidence type="ECO:0000256" key="1">
    <source>
        <dbReference type="ARBA" id="ARBA00004571"/>
    </source>
</evidence>
<evidence type="ECO:0000256" key="9">
    <source>
        <dbReference type="RuleBase" id="RU003357"/>
    </source>
</evidence>
<dbReference type="PROSITE" id="PS52016">
    <property type="entry name" value="TONB_DEPENDENT_REC_3"/>
    <property type="match status" value="1"/>
</dbReference>
<proteinExistence type="inferred from homology"/>
<evidence type="ECO:0000259" key="12">
    <source>
        <dbReference type="Pfam" id="PF07715"/>
    </source>
</evidence>
<keyword evidence="5 9" id="KW-0798">TonB box</keyword>
<dbReference type="KEGG" id="ssan:NX02_08270"/>
<evidence type="ECO:0000256" key="10">
    <source>
        <dbReference type="SAM" id="SignalP"/>
    </source>
</evidence>
<evidence type="ECO:0000256" key="2">
    <source>
        <dbReference type="ARBA" id="ARBA00022448"/>
    </source>
</evidence>
<feature type="domain" description="TonB-dependent receptor plug" evidence="12">
    <location>
        <begin position="45"/>
        <end position="165"/>
    </location>
</feature>
<evidence type="ECO:0000256" key="4">
    <source>
        <dbReference type="ARBA" id="ARBA00022692"/>
    </source>
</evidence>
<gene>
    <name evidence="13" type="ORF">NX02_08270</name>
</gene>
<dbReference type="HOGENOM" id="CLU_010745_1_1_5"/>
<dbReference type="Gene3D" id="2.170.130.10">
    <property type="entry name" value="TonB-dependent receptor, plug domain"/>
    <property type="match status" value="1"/>
</dbReference>
<evidence type="ECO:0000256" key="3">
    <source>
        <dbReference type="ARBA" id="ARBA00022452"/>
    </source>
</evidence>
<dbReference type="PANTHER" id="PTHR47234">
    <property type="match status" value="1"/>
</dbReference>
<evidence type="ECO:0008006" key="15">
    <source>
        <dbReference type="Google" id="ProtNLM"/>
    </source>
</evidence>
<dbReference type="Gene3D" id="2.40.170.20">
    <property type="entry name" value="TonB-dependent receptor, beta-barrel domain"/>
    <property type="match status" value="1"/>
</dbReference>
<evidence type="ECO:0000259" key="11">
    <source>
        <dbReference type="Pfam" id="PF00593"/>
    </source>
</evidence>
<protein>
    <recommendedName>
        <fullName evidence="15">TonB-dependent receptor</fullName>
    </recommendedName>
</protein>
<keyword evidence="2 8" id="KW-0813">Transport</keyword>
<keyword evidence="6 8" id="KW-0472">Membrane</keyword>
<dbReference type="PATRIC" id="fig|1123269.5.peg.1620"/>
<dbReference type="InterPro" id="IPR037066">
    <property type="entry name" value="Plug_dom_sf"/>
</dbReference>
<dbReference type="EMBL" id="CP006644">
    <property type="protein sequence ID" value="AHE53378.1"/>
    <property type="molecule type" value="Genomic_DNA"/>
</dbReference>
<dbReference type="InterPro" id="IPR036942">
    <property type="entry name" value="Beta-barrel_TonB_sf"/>
</dbReference>
<evidence type="ECO:0000256" key="5">
    <source>
        <dbReference type="ARBA" id="ARBA00023077"/>
    </source>
</evidence>
<evidence type="ECO:0000313" key="13">
    <source>
        <dbReference type="EMBL" id="AHE53378.1"/>
    </source>
</evidence>
<reference evidence="13 14" key="1">
    <citation type="submission" date="2013-07" db="EMBL/GenBank/DDBJ databases">
        <title>Completed genome of Sphingomonas sanxanigenens NX02.</title>
        <authorList>
            <person name="Ma T."/>
            <person name="Huang H."/>
            <person name="Wu M."/>
            <person name="Li X."/>
            <person name="Li G."/>
        </authorList>
    </citation>
    <scope>NUCLEOTIDE SEQUENCE [LARGE SCALE GENOMIC DNA]</scope>
    <source>
        <strain evidence="13 14">NX02</strain>
    </source>
</reference>
<keyword evidence="3 8" id="KW-1134">Transmembrane beta strand</keyword>
<dbReference type="InterPro" id="IPR012910">
    <property type="entry name" value="Plug_dom"/>
</dbReference>
<dbReference type="STRING" id="1123269.NX02_08270"/>
<evidence type="ECO:0000256" key="6">
    <source>
        <dbReference type="ARBA" id="ARBA00023136"/>
    </source>
</evidence>
<dbReference type="RefSeq" id="WP_025291635.1">
    <property type="nucleotide sequence ID" value="NZ_CP006644.1"/>
</dbReference>
<keyword evidence="14" id="KW-1185">Reference proteome</keyword>
<evidence type="ECO:0000313" key="14">
    <source>
        <dbReference type="Proteomes" id="UP000018851"/>
    </source>
</evidence>
<keyword evidence="4 8" id="KW-0812">Transmembrane</keyword>
<dbReference type="eggNOG" id="COG4771">
    <property type="taxonomic scope" value="Bacteria"/>
</dbReference>
<dbReference type="Proteomes" id="UP000018851">
    <property type="component" value="Chromosome"/>
</dbReference>
<dbReference type="PANTHER" id="PTHR47234:SF3">
    <property type="entry name" value="SECRETIN_TONB SHORT N-TERMINAL DOMAIN-CONTAINING PROTEIN"/>
    <property type="match status" value="1"/>
</dbReference>
<dbReference type="InterPro" id="IPR039426">
    <property type="entry name" value="TonB-dep_rcpt-like"/>
</dbReference>
<name>W0AAM3_9SPHN</name>
<evidence type="ECO:0000256" key="8">
    <source>
        <dbReference type="PROSITE-ProRule" id="PRU01360"/>
    </source>
</evidence>
<dbReference type="CDD" id="cd01347">
    <property type="entry name" value="ligand_gated_channel"/>
    <property type="match status" value="1"/>
</dbReference>
<keyword evidence="7 8" id="KW-0998">Cell outer membrane</keyword>
<organism evidence="13 14">
    <name type="scientific">Sphingomonas sanxanigenens DSM 19645 = NX02</name>
    <dbReference type="NCBI Taxonomy" id="1123269"/>
    <lineage>
        <taxon>Bacteria</taxon>
        <taxon>Pseudomonadati</taxon>
        <taxon>Pseudomonadota</taxon>
        <taxon>Alphaproteobacteria</taxon>
        <taxon>Sphingomonadales</taxon>
        <taxon>Sphingomonadaceae</taxon>
        <taxon>Sphingomonas</taxon>
    </lineage>
</organism>
<accession>W0AAM3</accession>
<feature type="chain" id="PRO_5004785021" description="TonB-dependent receptor" evidence="10">
    <location>
        <begin position="22"/>
        <end position="763"/>
    </location>
</feature>
<dbReference type="Pfam" id="PF00593">
    <property type="entry name" value="TonB_dep_Rec_b-barrel"/>
    <property type="match status" value="1"/>
</dbReference>
<evidence type="ECO:0000256" key="7">
    <source>
        <dbReference type="ARBA" id="ARBA00023237"/>
    </source>
</evidence>
<feature type="signal peptide" evidence="10">
    <location>
        <begin position="1"/>
        <end position="21"/>
    </location>
</feature>